<proteinExistence type="inferred from homology"/>
<evidence type="ECO:0000256" key="5">
    <source>
        <dbReference type="ARBA" id="ARBA00022801"/>
    </source>
</evidence>
<evidence type="ECO:0000256" key="3">
    <source>
        <dbReference type="ARBA" id="ARBA00022670"/>
    </source>
</evidence>
<evidence type="ECO:0000256" key="1">
    <source>
        <dbReference type="ARBA" id="ARBA00010491"/>
    </source>
</evidence>
<evidence type="ECO:0000256" key="2">
    <source>
        <dbReference type="ARBA" id="ARBA00022438"/>
    </source>
</evidence>
<dbReference type="InterPro" id="IPR043504">
    <property type="entry name" value="Peptidase_S1_PA_chymotrypsin"/>
</dbReference>
<protein>
    <recommendedName>
        <fullName evidence="7">Dipeptidyl-peptidase</fullName>
        <ecNumber evidence="7">3.4.14.-</ecNumber>
    </recommendedName>
</protein>
<dbReference type="EMBL" id="FONW01000001">
    <property type="protein sequence ID" value="SFE69289.1"/>
    <property type="molecule type" value="Genomic_DNA"/>
</dbReference>
<keyword evidence="5 7" id="KW-0378">Hydrolase</keyword>
<name>A0A1I2CLL2_9BACT</name>
<keyword evidence="10" id="KW-1185">Reference proteome</keyword>
<evidence type="ECO:0000256" key="4">
    <source>
        <dbReference type="ARBA" id="ARBA00022729"/>
    </source>
</evidence>
<reference evidence="9 10" key="1">
    <citation type="submission" date="2016-10" db="EMBL/GenBank/DDBJ databases">
        <authorList>
            <person name="de Groot N.N."/>
        </authorList>
    </citation>
    <scope>NUCLEOTIDE SEQUENCE [LARGE SCALE GENOMIC DNA]</scope>
    <source>
        <strain evidence="9 10">CGMCC 1.9156</strain>
    </source>
</reference>
<sequence length="716" mass="80968">MKRIFVLFFGLCLLFQSSAIADEGMWLPSLVHKLNEGDMKKMGLELSAEEIYSINNSSLKDAIVALDRGSCTGELISSQGLLLTNHHCGFGEIQAHSSVEHDYLKDGFWAKTKADELPNPGKTVSFLIRVEDVTDQVLEGLDEELSFNERKSTIQKRAFEIQKEATKDTHYDSKVQSLLKGNRYYLFVYETFRDVRLVGAPPKSIGKFGGDTDNWMWPRHTGDFTLFRVYCGPDGKPADYSEDNVPYEPKHHLPISLKGYEDGDFAMVMGYPGSTNRYKSSFGIEFTMNGTNQARIDARGEKLEILKGYMGTSQKAGIQYASKHARSSNYYKYSIGQNKGLKALRVIENKKAIEKEFTNWVNADSERKAKYGKALDLIEEAYEDTRDEEAYEYLVETMVRGPEIFYFSYGAKGLYEALKQDNQERIKSNAEQLKAELDEFFKDYDAATDAKVTGALLKVYDENVISAYLPTFFNLVKTKYKGDFDAFASKMFEKTVFADKATLSEFLAKPKLKTLQKDMAFQTALEVFDMMSILGSKMNETTEQLLTGRRLFVAGLMEMDKDKKFYPDANSTMRLTYGKVGDYVPRDGVHYSYFTTLKGYIEKEIPGDMEFDVPAKLKELYYAKDYGQYADADGTLHTCFITNNDITGGNSGSPVINGNGELIGVAFDGNWEAMSGDLAFEPELQKCINVDIRFVLWTIDKFAGATHLIDEMTIVK</sequence>
<keyword evidence="8" id="KW-0175">Coiled coil</keyword>
<evidence type="ECO:0000256" key="6">
    <source>
        <dbReference type="ARBA" id="ARBA00022825"/>
    </source>
</evidence>
<dbReference type="EC" id="3.4.14.-" evidence="7"/>
<gene>
    <name evidence="9" type="ORF">SAMN05216283_101772</name>
</gene>
<feature type="signal peptide" evidence="7">
    <location>
        <begin position="1"/>
        <end position="21"/>
    </location>
</feature>
<keyword evidence="2 7" id="KW-0031">Aminopeptidase</keyword>
<dbReference type="InterPro" id="IPR009003">
    <property type="entry name" value="Peptidase_S1_PA"/>
</dbReference>
<feature type="chain" id="PRO_5022992699" description="Dipeptidyl-peptidase" evidence="7">
    <location>
        <begin position="22"/>
        <end position="716"/>
    </location>
</feature>
<evidence type="ECO:0000313" key="9">
    <source>
        <dbReference type="EMBL" id="SFE69289.1"/>
    </source>
</evidence>
<dbReference type="InterPro" id="IPR019500">
    <property type="entry name" value="Pep_S46"/>
</dbReference>
<dbReference type="Proteomes" id="UP000198964">
    <property type="component" value="Unassembled WGS sequence"/>
</dbReference>
<dbReference type="PANTHER" id="PTHR38469">
    <property type="entry name" value="PERIPLASMIC PEPTIDASE SUBFAMILY S1B"/>
    <property type="match status" value="1"/>
</dbReference>
<dbReference type="Gene3D" id="2.40.10.10">
    <property type="entry name" value="Trypsin-like serine proteases"/>
    <property type="match status" value="1"/>
</dbReference>
<comment type="function">
    <text evidence="7">Catalyzes the removal of dipeptides from the N-terminus of oligopeptides.</text>
</comment>
<keyword evidence="6 7" id="KW-0720">Serine protease</keyword>
<dbReference type="RefSeq" id="WP_093918478.1">
    <property type="nucleotide sequence ID" value="NZ_FONW01000001.1"/>
</dbReference>
<keyword evidence="4 7" id="KW-0732">Signal</keyword>
<dbReference type="SUPFAM" id="SSF50494">
    <property type="entry name" value="Trypsin-like serine proteases"/>
    <property type="match status" value="1"/>
</dbReference>
<feature type="coiled-coil region" evidence="8">
    <location>
        <begin position="423"/>
        <end position="450"/>
    </location>
</feature>
<dbReference type="GO" id="GO:0070009">
    <property type="term" value="F:serine-type aminopeptidase activity"/>
    <property type="evidence" value="ECO:0007669"/>
    <property type="project" value="UniProtKB-UniRule"/>
</dbReference>
<dbReference type="Pfam" id="PF10459">
    <property type="entry name" value="Peptidase_S46"/>
    <property type="match status" value="1"/>
</dbReference>
<comment type="similarity">
    <text evidence="1 7">Belongs to the peptidase S46 family.</text>
</comment>
<evidence type="ECO:0000256" key="8">
    <source>
        <dbReference type="SAM" id="Coils"/>
    </source>
</evidence>
<dbReference type="AlphaFoldDB" id="A0A1I2CLL2"/>
<dbReference type="GO" id="GO:0008239">
    <property type="term" value="F:dipeptidyl-peptidase activity"/>
    <property type="evidence" value="ECO:0007669"/>
    <property type="project" value="UniProtKB-UniRule"/>
</dbReference>
<dbReference type="GO" id="GO:0043171">
    <property type="term" value="P:peptide catabolic process"/>
    <property type="evidence" value="ECO:0007669"/>
    <property type="project" value="UniProtKB-UniRule"/>
</dbReference>
<dbReference type="GO" id="GO:0006508">
    <property type="term" value="P:proteolysis"/>
    <property type="evidence" value="ECO:0007669"/>
    <property type="project" value="UniProtKB-KW"/>
</dbReference>
<dbReference type="STRING" id="655355.SAMN05216283_101772"/>
<evidence type="ECO:0000313" key="10">
    <source>
        <dbReference type="Proteomes" id="UP000198964"/>
    </source>
</evidence>
<dbReference type="PANTHER" id="PTHR38469:SF1">
    <property type="entry name" value="PERIPLASMIC PEPTIDASE SUBFAMILY S1B"/>
    <property type="match status" value="1"/>
</dbReference>
<evidence type="ECO:0000256" key="7">
    <source>
        <dbReference type="RuleBase" id="RU366067"/>
    </source>
</evidence>
<keyword evidence="3 7" id="KW-0645">Protease</keyword>
<accession>A0A1I2CLL2</accession>
<organism evidence="9 10">
    <name type="scientific">Sunxiuqinia elliptica</name>
    <dbReference type="NCBI Taxonomy" id="655355"/>
    <lineage>
        <taxon>Bacteria</taxon>
        <taxon>Pseudomonadati</taxon>
        <taxon>Bacteroidota</taxon>
        <taxon>Bacteroidia</taxon>
        <taxon>Marinilabiliales</taxon>
        <taxon>Prolixibacteraceae</taxon>
        <taxon>Sunxiuqinia</taxon>
    </lineage>
</organism>